<name>A0A6A1VAZ7_9ROSI</name>
<dbReference type="EMBL" id="RXIC02000024">
    <property type="protein sequence ID" value="KAB1210019.1"/>
    <property type="molecule type" value="Genomic_DNA"/>
</dbReference>
<dbReference type="PANTHER" id="PTHR32387:SF3">
    <property type="entry name" value="ATP_DNA BINDING PROTEIN"/>
    <property type="match status" value="1"/>
</dbReference>
<comment type="caution">
    <text evidence="1">The sequence shown here is derived from an EMBL/GenBank/DDBJ whole genome shotgun (WGS) entry which is preliminary data.</text>
</comment>
<dbReference type="AlphaFoldDB" id="A0A6A1VAZ7"/>
<evidence type="ECO:0000313" key="1">
    <source>
        <dbReference type="EMBL" id="KAB1210019.1"/>
    </source>
</evidence>
<reference evidence="1 2" key="1">
    <citation type="journal article" date="2019" name="Plant Biotechnol. J.">
        <title>The red bayberry genome and genetic basis of sex determination.</title>
        <authorList>
            <person name="Jia H.M."/>
            <person name="Jia H.J."/>
            <person name="Cai Q.L."/>
            <person name="Wang Y."/>
            <person name="Zhao H.B."/>
            <person name="Yang W.F."/>
            <person name="Wang G.Y."/>
            <person name="Li Y.H."/>
            <person name="Zhan D.L."/>
            <person name="Shen Y.T."/>
            <person name="Niu Q.F."/>
            <person name="Chang L."/>
            <person name="Qiu J."/>
            <person name="Zhao L."/>
            <person name="Xie H.B."/>
            <person name="Fu W.Y."/>
            <person name="Jin J."/>
            <person name="Li X.W."/>
            <person name="Jiao Y."/>
            <person name="Zhou C.C."/>
            <person name="Tu T."/>
            <person name="Chai C.Y."/>
            <person name="Gao J.L."/>
            <person name="Fan L.J."/>
            <person name="van de Weg E."/>
            <person name="Wang J.Y."/>
            <person name="Gao Z.S."/>
        </authorList>
    </citation>
    <scope>NUCLEOTIDE SEQUENCE [LARGE SCALE GENOMIC DNA]</scope>
    <source>
        <tissue evidence="1">Leaves</tissue>
    </source>
</reference>
<sequence length="613" mass="70441">MFRQQASAMRKENALSFLSCYRLLKDTPYEFPQDLMVCIRGTKWLRTRLGDYRVPSDCILYGPEWQSIAPITLLPFIDDSDNYYGKVIHEYTKELKSMGVVIDFKDGVDFVAAGLYFPGDPSCITPSNVLALLECFRILLQDRNYSFPDSVRTRISKKWLKTYDGYRPPDQCLLFDSKWGSYLKCTDGPFVDEGFYGSNISSYRKELKAIGVVVDVGNGCPLIASQLDFHLEFSSVVRLYNYLMAFNWEPNCEAAKRIWIPNGSEDGEWVSPGECVLRDKDGLFSSQLQVLEKHYEQQLLVFFSSAFHVKHTPSVDDYCELWKVWEGSGNQLSHADCCKFWVYVLKHWNAKTERTLADSLVKLPVGSDSDGILLSDKQDVFIADDLQLKDLFQRSSSQPIFVWYPERNLPSLPRTKLLEIYRKIGVRTISESVEREEASVVDVAELSQVNLKEILIKKGLVRLILGFLADPVMKMEAERRHEAVRGLLDMTILATNEPLHINYSLSLTSREIVKVKSSRTIRWDREASKFFAVKLDRSCGYKNIIEYATYFSEAISEGLLWENIDYIGALSELIKLGFMVEFNEEAVEFLMKSRNLQIFMEDEDFLASSFPSE</sequence>
<dbReference type="OrthoDB" id="1262810at2759"/>
<dbReference type="Proteomes" id="UP000516437">
    <property type="component" value="Chromosome 6"/>
</dbReference>
<evidence type="ECO:0008006" key="3">
    <source>
        <dbReference type="Google" id="ProtNLM"/>
    </source>
</evidence>
<gene>
    <name evidence="1" type="ORF">CJ030_MR6G023568</name>
</gene>
<accession>A0A6A1VAZ7</accession>
<dbReference type="PANTHER" id="PTHR32387">
    <property type="entry name" value="WU:FJ29H11"/>
    <property type="match status" value="1"/>
</dbReference>
<dbReference type="InterPro" id="IPR052957">
    <property type="entry name" value="Auxin_embryo_med"/>
</dbReference>
<evidence type="ECO:0000313" key="2">
    <source>
        <dbReference type="Proteomes" id="UP000516437"/>
    </source>
</evidence>
<proteinExistence type="predicted"/>
<protein>
    <recommendedName>
        <fullName evidence="3">Sacsin</fullName>
    </recommendedName>
</protein>
<organism evidence="1 2">
    <name type="scientific">Morella rubra</name>
    <name type="common">Chinese bayberry</name>
    <dbReference type="NCBI Taxonomy" id="262757"/>
    <lineage>
        <taxon>Eukaryota</taxon>
        <taxon>Viridiplantae</taxon>
        <taxon>Streptophyta</taxon>
        <taxon>Embryophyta</taxon>
        <taxon>Tracheophyta</taxon>
        <taxon>Spermatophyta</taxon>
        <taxon>Magnoliopsida</taxon>
        <taxon>eudicotyledons</taxon>
        <taxon>Gunneridae</taxon>
        <taxon>Pentapetalae</taxon>
        <taxon>rosids</taxon>
        <taxon>fabids</taxon>
        <taxon>Fagales</taxon>
        <taxon>Myricaceae</taxon>
        <taxon>Morella</taxon>
    </lineage>
</organism>
<keyword evidence="2" id="KW-1185">Reference proteome</keyword>